<dbReference type="PaxDb" id="121845-A0A3Q0IHY9"/>
<dbReference type="GeneID" id="103524678"/>
<sequence length="347" mass="37883">MDMSVDTSNQRSWYESGGRTSEDSSDMATVAEHMSSFFAAHHGSGFDAASRDYRTATPYHRDALSVSRYYHQQMHSPYSSSASHVGGRQVCRPHFPHHSSLHPWLSNSSSDTKPLQHQNSSWCSPFNTGSTTEESSLKSSPNPQQNPSTSSSSTHPMFSYPPTPPKTHPTPPTPDSVTAASTNVTVTSSSASNEYTNAIAHAASMGVFLHPDQSSCDIKPMLNSGSKQREGTNSSSGTASPGSTSSYQPYQDSYSYSSYPSYNYSSKHGAASPTEHFSKSSPSSSRNKARTSAGKIQAKANMSHNRLLAFTYHFFVFHLPTYISNLSNVKSNFHTNQKSTNHTSQKY</sequence>
<dbReference type="RefSeq" id="XP_026675821.1">
    <property type="nucleotide sequence ID" value="XM_026820020.1"/>
</dbReference>
<dbReference type="AlphaFoldDB" id="A0A3Q0IHY9"/>
<dbReference type="Proteomes" id="UP000079169">
    <property type="component" value="Unplaced"/>
</dbReference>
<organism evidence="2 3">
    <name type="scientific">Diaphorina citri</name>
    <name type="common">Asian citrus psyllid</name>
    <dbReference type="NCBI Taxonomy" id="121845"/>
    <lineage>
        <taxon>Eukaryota</taxon>
        <taxon>Metazoa</taxon>
        <taxon>Ecdysozoa</taxon>
        <taxon>Arthropoda</taxon>
        <taxon>Hexapoda</taxon>
        <taxon>Insecta</taxon>
        <taxon>Pterygota</taxon>
        <taxon>Neoptera</taxon>
        <taxon>Paraneoptera</taxon>
        <taxon>Hemiptera</taxon>
        <taxon>Sternorrhyncha</taxon>
        <taxon>Psylloidea</taxon>
        <taxon>Psyllidae</taxon>
        <taxon>Diaphorininae</taxon>
        <taxon>Diaphorina</taxon>
    </lineage>
</organism>
<accession>A0A3Q0IHY9</accession>
<name>A0A3Q0IHY9_DIACI</name>
<dbReference type="STRING" id="121845.A0A3Q0IHY9"/>
<feature type="compositionally biased region" description="Pro residues" evidence="1">
    <location>
        <begin position="159"/>
        <end position="174"/>
    </location>
</feature>
<evidence type="ECO:0000313" key="2">
    <source>
        <dbReference type="Proteomes" id="UP000079169"/>
    </source>
</evidence>
<keyword evidence="2" id="KW-1185">Reference proteome</keyword>
<evidence type="ECO:0000313" key="3">
    <source>
        <dbReference type="RefSeq" id="XP_026675821.1"/>
    </source>
</evidence>
<feature type="region of interest" description="Disordered" evidence="1">
    <location>
        <begin position="102"/>
        <end position="179"/>
    </location>
</feature>
<protein>
    <submittedName>
        <fullName evidence="3">Uncharacterized protein</fullName>
    </submittedName>
</protein>
<feature type="compositionally biased region" description="Low complexity" evidence="1">
    <location>
        <begin position="231"/>
        <end position="248"/>
    </location>
</feature>
<feature type="compositionally biased region" description="Polar residues" evidence="1">
    <location>
        <begin position="1"/>
        <end position="13"/>
    </location>
</feature>
<feature type="region of interest" description="Disordered" evidence="1">
    <location>
        <begin position="218"/>
        <end position="248"/>
    </location>
</feature>
<gene>
    <name evidence="3" type="primary">LOC103524678</name>
</gene>
<feature type="compositionally biased region" description="Polar residues" evidence="1">
    <location>
        <begin position="111"/>
        <end position="134"/>
    </location>
</feature>
<proteinExistence type="predicted"/>
<feature type="compositionally biased region" description="Low complexity" evidence="1">
    <location>
        <begin position="137"/>
        <end position="158"/>
    </location>
</feature>
<feature type="region of interest" description="Disordered" evidence="1">
    <location>
        <begin position="1"/>
        <end position="27"/>
    </location>
</feature>
<reference evidence="3" key="1">
    <citation type="submission" date="2025-08" db="UniProtKB">
        <authorList>
            <consortium name="RefSeq"/>
        </authorList>
    </citation>
    <scope>IDENTIFICATION</scope>
</reference>
<dbReference type="KEGG" id="dci:103524678"/>
<evidence type="ECO:0000256" key="1">
    <source>
        <dbReference type="SAM" id="MobiDB-lite"/>
    </source>
</evidence>
<feature type="region of interest" description="Disordered" evidence="1">
    <location>
        <begin position="268"/>
        <end position="295"/>
    </location>
</feature>